<dbReference type="GO" id="GO:0046789">
    <property type="term" value="F:host cell surface receptor binding"/>
    <property type="evidence" value="ECO:0007669"/>
    <property type="project" value="InterPro"/>
</dbReference>
<gene>
    <name evidence="2" type="primary">var</name>
</gene>
<evidence type="ECO:0000259" key="1">
    <source>
        <dbReference type="Pfam" id="PF05424"/>
    </source>
</evidence>
<proteinExistence type="evidence at transcript level"/>
<dbReference type="EMBL" id="FJ876546">
    <property type="protein sequence ID" value="ACZ81740.1"/>
    <property type="molecule type" value="mRNA"/>
</dbReference>
<organism evidence="2">
    <name type="scientific">Plasmodium falciparum</name>
    <name type="common">malaria parasite P. falciparum</name>
    <dbReference type="NCBI Taxonomy" id="5833"/>
    <lineage>
        <taxon>Eukaryota</taxon>
        <taxon>Sar</taxon>
        <taxon>Alveolata</taxon>
        <taxon>Apicomplexa</taxon>
        <taxon>Aconoidasida</taxon>
        <taxon>Haemosporida</taxon>
        <taxon>Plasmodiidae</taxon>
        <taxon>Plasmodium</taxon>
        <taxon>Plasmodium (Laverania)</taxon>
    </lineage>
</organism>
<name>D3GHS0_PLAFA</name>
<feature type="non-terminal residue" evidence="2">
    <location>
        <position position="128"/>
    </location>
</feature>
<dbReference type="SUPFAM" id="SSF140924">
    <property type="entry name" value="Duffy binding domain-like"/>
    <property type="match status" value="1"/>
</dbReference>
<protein>
    <submittedName>
        <fullName evidence="2">Erythrocyte membrane protein</fullName>
    </submittedName>
</protein>
<dbReference type="InterPro" id="IPR008602">
    <property type="entry name" value="Duffy-antigen-binding"/>
</dbReference>
<feature type="domain" description="Duffy-antigen binding" evidence="1">
    <location>
        <begin position="1"/>
        <end position="128"/>
    </location>
</feature>
<sequence length="128" mass="15263">DIGDIVRGKDLFRGYNEIDREQKKKIQDNLKNNFQRNILRIVEDEWEELANATKTLQTMMLQIFIKLREDWWDAKLKRSNGKAITCNVHGSYYFRQTCNGPKSQLKITCRCDHSLCPHILQYVPQYLR</sequence>
<reference evidence="2" key="1">
    <citation type="journal article" date="2009" name="Malar. J.">
        <title>Sequence variation of PfEMP1-DBLalpha in association with rosette formation in Plasmodium falciparum isolates causing severe and uncomplicated malaria.</title>
        <authorList>
            <person name="Horata N."/>
            <person name="Kalambaheti T."/>
            <person name="Craig A."/>
            <person name="Khusmith S."/>
        </authorList>
    </citation>
    <scope>NUCLEOTIDE SEQUENCE</scope>
</reference>
<dbReference type="Pfam" id="PF05424">
    <property type="entry name" value="Duffy_binding"/>
    <property type="match status" value="1"/>
</dbReference>
<dbReference type="GO" id="GO:0016020">
    <property type="term" value="C:membrane"/>
    <property type="evidence" value="ECO:0007669"/>
    <property type="project" value="InterPro"/>
</dbReference>
<evidence type="ECO:0000313" key="2">
    <source>
        <dbReference type="EMBL" id="ACZ81740.1"/>
    </source>
</evidence>
<accession>D3GHS0</accession>
<dbReference type="Gene3D" id="1.20.1310.20">
    <property type="entry name" value="Duffy-antigen binding domain"/>
    <property type="match status" value="1"/>
</dbReference>
<dbReference type="AlphaFoldDB" id="D3GHS0"/>
<dbReference type="InterPro" id="IPR042202">
    <property type="entry name" value="Duffy-ag-bd_sf"/>
</dbReference>
<feature type="non-terminal residue" evidence="2">
    <location>
        <position position="1"/>
    </location>
</feature>